<feature type="compositionally biased region" description="Polar residues" evidence="9">
    <location>
        <begin position="86"/>
        <end position="102"/>
    </location>
</feature>
<dbReference type="FunFam" id="3.30.460.10:FF:000044">
    <property type="entry name" value="ATPase synthesis protein 25, mitochondrial"/>
    <property type="match status" value="1"/>
</dbReference>
<dbReference type="GO" id="GO:0005743">
    <property type="term" value="C:mitochondrial inner membrane"/>
    <property type="evidence" value="ECO:0007669"/>
    <property type="project" value="UniProtKB-SubCell"/>
</dbReference>
<comment type="caution">
    <text evidence="10">The sequence shown here is derived from an EMBL/GenBank/DDBJ whole genome shotgun (WGS) entry which is preliminary data.</text>
</comment>
<dbReference type="Proteomes" id="UP000698800">
    <property type="component" value="Unassembled WGS sequence"/>
</dbReference>
<dbReference type="GO" id="GO:0048255">
    <property type="term" value="P:mRNA stabilization"/>
    <property type="evidence" value="ECO:0007669"/>
    <property type="project" value="TreeGrafter"/>
</dbReference>
<dbReference type="Gene3D" id="3.30.460.10">
    <property type="entry name" value="Beta Polymerase, domain 2"/>
    <property type="match status" value="1"/>
</dbReference>
<evidence type="ECO:0000256" key="2">
    <source>
        <dbReference type="ARBA" id="ARBA00004443"/>
    </source>
</evidence>
<comment type="function">
    <text evidence="8">Mitochondrial mRNA stabilization factor.</text>
</comment>
<dbReference type="PANTHER" id="PTHR28087:SF1">
    <property type="entry name" value="ATPASE SYNTHESIS PROTEIN 25, MITOCHONDRIAL"/>
    <property type="match status" value="1"/>
</dbReference>
<evidence type="ECO:0000313" key="11">
    <source>
        <dbReference type="Proteomes" id="UP000698800"/>
    </source>
</evidence>
<accession>A0A9P8IFU9</accession>
<dbReference type="GO" id="GO:0140053">
    <property type="term" value="P:mitochondrial gene expression"/>
    <property type="evidence" value="ECO:0007669"/>
    <property type="project" value="UniProtKB-UniRule"/>
</dbReference>
<reference evidence="10" key="1">
    <citation type="submission" date="2021-03" db="EMBL/GenBank/DDBJ databases">
        <title>Comparative genomics and phylogenomic investigation of the class Geoglossomycetes provide insights into ecological specialization and systematics.</title>
        <authorList>
            <person name="Melie T."/>
            <person name="Pirro S."/>
            <person name="Miller A.N."/>
            <person name="Quandt A."/>
        </authorList>
    </citation>
    <scope>NUCLEOTIDE SEQUENCE</scope>
    <source>
        <strain evidence="10">GBOQ0MN5Z8</strain>
    </source>
</reference>
<keyword evidence="6 8" id="KW-0496">Mitochondrion</keyword>
<feature type="region of interest" description="Disordered" evidence="9">
    <location>
        <begin position="76"/>
        <end position="105"/>
    </location>
</feature>
<dbReference type="InterPro" id="IPR043519">
    <property type="entry name" value="NT_sf"/>
</dbReference>
<keyword evidence="5 8" id="KW-0809">Transit peptide</keyword>
<dbReference type="PANTHER" id="PTHR28087">
    <property type="entry name" value="ATPASE SYNTHESIS PROTEIN 25, MITOCHONDRIAL"/>
    <property type="match status" value="1"/>
</dbReference>
<sequence length="751" mass="83105">MGMMTLTRGFVNISRCNSCRLAVLKTFVSAVHAPSLSDPPLTRFRDSRVLLGIQRRPFSKSQTALSNYVPQVSVSREDAQCVPEDGQSTAGGEDGSPSSASPTGAVPWYLQVETPRRVPQSISNRQRIPDLPAGSPPFLQPLLEHISVDLGLDDLTIVDLRNLDPPPALGANLLMVLGTARSEKHLHVSADRLCRWLRSGYNLTPFADGLLGRNELKLKLKRKARRSKLLGSVGASERDGMGDGVRTGWICVNVGRIEAGDNGVGEVAAADRFVGFGSRSQGVRLVVQMLTEEKREELDLEGLWGGILDRKARRDAKTMELAERVTEDRTAERHADTSAREISNVSSNQISRSQLPAAHSQALQTRSLHTSTRHFTDRRSIRASTIPRNNVPTALRPNEDPLSGSTLDGSIMLSLMSAVDAGNYRSVSRILCSVDPLALRESIGDGGKELLLRAHLNHLRSLPRGKALELLGGSPSNRLSSPFLFSFYQTLPAFPNQQHWQCLAELLCKGLELSHRRYTKSNLMALFSQLCLSGVDIPMRTFLTILQGLLVKNGISPSYDGDRGWTSDVLMVMNVLEEMRLRGHDILTEDIFVLLLEAVNRPGADEVISAMTTSRQRLSDVIFAYDIPIVKQESLLLLLPIYAHRGDWHNFWSLWKGIAFRALRRTEALYALMFRTIAETSNRVQCMRALRTGVSDMEIEEPPVELTGDVALAVRECLAVVAPDVSGDALADGEWARLWRRCKHDPRQCTH</sequence>
<feature type="region of interest" description="Disordered" evidence="9">
    <location>
        <begin position="324"/>
        <end position="402"/>
    </location>
</feature>
<evidence type="ECO:0000256" key="7">
    <source>
        <dbReference type="ARBA" id="ARBA00023136"/>
    </source>
</evidence>
<gene>
    <name evidence="10" type="ORF">FGG08_000119</name>
</gene>
<evidence type="ECO:0000256" key="5">
    <source>
        <dbReference type="ARBA" id="ARBA00022946"/>
    </source>
</evidence>
<feature type="compositionally biased region" description="Basic and acidic residues" evidence="9">
    <location>
        <begin position="324"/>
        <end position="339"/>
    </location>
</feature>
<dbReference type="EMBL" id="JAGHQL010000002">
    <property type="protein sequence ID" value="KAH0547630.1"/>
    <property type="molecule type" value="Genomic_DNA"/>
</dbReference>
<keyword evidence="4 8" id="KW-0999">Mitochondrion inner membrane</keyword>
<proteinExistence type="inferred from homology"/>
<comment type="similarity">
    <text evidence="3 8">Belongs to the ATP25 family.</text>
</comment>
<comment type="subcellular location">
    <subcellularLocation>
        <location evidence="2 8">Mitochondrion inner membrane</location>
        <topology evidence="2 8">Peripheral membrane protein</topology>
        <orientation evidence="2 8">Matrix side</orientation>
    </subcellularLocation>
</comment>
<evidence type="ECO:0000256" key="9">
    <source>
        <dbReference type="SAM" id="MobiDB-lite"/>
    </source>
</evidence>
<evidence type="ECO:0000256" key="8">
    <source>
        <dbReference type="RuleBase" id="RU367062"/>
    </source>
</evidence>
<evidence type="ECO:0000256" key="3">
    <source>
        <dbReference type="ARBA" id="ARBA00010787"/>
    </source>
</evidence>
<evidence type="ECO:0000256" key="1">
    <source>
        <dbReference type="ARBA" id="ARBA00003470"/>
    </source>
</evidence>
<keyword evidence="7 8" id="KW-0472">Membrane</keyword>
<comment type="function">
    <text evidence="1">Probable mitochondrial mRNA stabilization factor.</text>
</comment>
<protein>
    <recommendedName>
        <fullName evidence="8">ATPase synthesis protein 25</fullName>
    </recommendedName>
</protein>
<dbReference type="AlphaFoldDB" id="A0A9P8IFU9"/>
<feature type="compositionally biased region" description="Polar residues" evidence="9">
    <location>
        <begin position="361"/>
        <end position="370"/>
    </location>
</feature>
<feature type="compositionally biased region" description="Polar residues" evidence="9">
    <location>
        <begin position="340"/>
        <end position="354"/>
    </location>
</feature>
<feature type="compositionally biased region" description="Polar residues" evidence="9">
    <location>
        <begin position="382"/>
        <end position="392"/>
    </location>
</feature>
<organism evidence="10 11">
    <name type="scientific">Glutinoglossum americanum</name>
    <dbReference type="NCBI Taxonomy" id="1670608"/>
    <lineage>
        <taxon>Eukaryota</taxon>
        <taxon>Fungi</taxon>
        <taxon>Dikarya</taxon>
        <taxon>Ascomycota</taxon>
        <taxon>Pezizomycotina</taxon>
        <taxon>Geoglossomycetes</taxon>
        <taxon>Geoglossales</taxon>
        <taxon>Geoglossaceae</taxon>
        <taxon>Glutinoglossum</taxon>
    </lineage>
</organism>
<keyword evidence="11" id="KW-1185">Reference proteome</keyword>
<evidence type="ECO:0000256" key="4">
    <source>
        <dbReference type="ARBA" id="ARBA00022792"/>
    </source>
</evidence>
<dbReference type="InterPro" id="IPR040152">
    <property type="entry name" value="Atp25"/>
</dbReference>
<name>A0A9P8IFU9_9PEZI</name>
<dbReference type="OrthoDB" id="107372at2759"/>
<evidence type="ECO:0000313" key="10">
    <source>
        <dbReference type="EMBL" id="KAH0547630.1"/>
    </source>
</evidence>
<evidence type="ECO:0000256" key="6">
    <source>
        <dbReference type="ARBA" id="ARBA00023128"/>
    </source>
</evidence>